<dbReference type="InterPro" id="IPR017853">
    <property type="entry name" value="GH"/>
</dbReference>
<dbReference type="Proteomes" id="UP000245207">
    <property type="component" value="Unassembled WGS sequence"/>
</dbReference>
<keyword evidence="2" id="KW-0812">Transmembrane</keyword>
<organism evidence="3 4">
    <name type="scientific">Artemisia annua</name>
    <name type="common">Sweet wormwood</name>
    <dbReference type="NCBI Taxonomy" id="35608"/>
    <lineage>
        <taxon>Eukaryota</taxon>
        <taxon>Viridiplantae</taxon>
        <taxon>Streptophyta</taxon>
        <taxon>Embryophyta</taxon>
        <taxon>Tracheophyta</taxon>
        <taxon>Spermatophyta</taxon>
        <taxon>Magnoliopsida</taxon>
        <taxon>eudicotyledons</taxon>
        <taxon>Gunneridae</taxon>
        <taxon>Pentapetalae</taxon>
        <taxon>asterids</taxon>
        <taxon>campanulids</taxon>
        <taxon>Asterales</taxon>
        <taxon>Asteraceae</taxon>
        <taxon>Asteroideae</taxon>
        <taxon>Anthemideae</taxon>
        <taxon>Artemisiinae</taxon>
        <taxon>Artemisia</taxon>
    </lineage>
</organism>
<keyword evidence="2" id="KW-1133">Transmembrane helix</keyword>
<evidence type="ECO:0000313" key="4">
    <source>
        <dbReference type="Proteomes" id="UP000245207"/>
    </source>
</evidence>
<dbReference type="AlphaFoldDB" id="A0A2U1Q6V0"/>
<feature type="transmembrane region" description="Helical" evidence="2">
    <location>
        <begin position="116"/>
        <end position="138"/>
    </location>
</feature>
<evidence type="ECO:0000256" key="2">
    <source>
        <dbReference type="SAM" id="Phobius"/>
    </source>
</evidence>
<keyword evidence="4" id="KW-1185">Reference proteome</keyword>
<feature type="transmembrane region" description="Helical" evidence="2">
    <location>
        <begin position="14"/>
        <end position="36"/>
    </location>
</feature>
<accession>A0A2U1Q6V0</accession>
<sequence length="661" mass="73543">MFCNFKKGVTRRKLMVFELGLFVITTGVCLVVVFVLSHGLRSLLLGNVGFNEGMVFVNGTTSIGLVDEDFICATLDWWPPQKCDYGTCSWGASSILNLQARAMFCNFKKGVTRRKLMVFELGLFVITTGVCLVVVFVLSHGLRSLLLGNVGFNEGMVFVNGTTSIGLVDEDFICATLDWWPPQKCDYGTCSWGASSILNLLKGFVLFSLIFQRAKIIFGLNALSQRQVNIDGSVVGPWNSSNAEALMKYTVDKGFTIHGWELGNELSANGIGAKITADQYALDTIALQNLVQKIYKTFQDKPLVLGPGGFFDYNWFDEFVRKSNDSLQVITQHIYNLGPDKVWLYLSGVDKHLIEKILNPSHLDGGSQPFRDLQNILKNSGTSTVAWVGEAGGAYNSGRNQVTNAFVFSFWYLDQMGMASSYDTKTYCRQTLIGGNYGLLNTDTFVPNPDYYSALLWHRLMGRRVLSTRFHGTKKIRSYAHCSKHSHHFPLSKPSTQKGWFGQWKVVLFIEWHMCLIRVSVNKKKDGHRPISPRVFLKGNKDGITLLLINLASLAKTEVGLTVENVTILAASKQQEDQTQKAHSSKLGEKELTREEYHLTAKNGNLNSHTILLNGKELTVNSTGSIPSLDPVQVNMSSPIIVAPFSIVFVHIPNIHLKACT</sequence>
<dbReference type="InterPro" id="IPR005199">
    <property type="entry name" value="Glyco_hydro_79"/>
</dbReference>
<dbReference type="PANTHER" id="PTHR14363">
    <property type="entry name" value="HEPARANASE-RELATED"/>
    <property type="match status" value="1"/>
</dbReference>
<dbReference type="GO" id="GO:0004566">
    <property type="term" value="F:beta-glucuronidase activity"/>
    <property type="evidence" value="ECO:0007669"/>
    <property type="project" value="TreeGrafter"/>
</dbReference>
<dbReference type="SUPFAM" id="SSF51445">
    <property type="entry name" value="(Trans)glycosidases"/>
    <property type="match status" value="1"/>
</dbReference>
<dbReference type="GO" id="GO:0009505">
    <property type="term" value="C:plant-type cell wall"/>
    <property type="evidence" value="ECO:0007669"/>
    <property type="project" value="TreeGrafter"/>
</dbReference>
<dbReference type="Gene3D" id="3.20.20.80">
    <property type="entry name" value="Glycosidases"/>
    <property type="match status" value="1"/>
</dbReference>
<dbReference type="PANTHER" id="PTHR14363:SF45">
    <property type="entry name" value="HEPARANASE-LIKE PROTEIN 3 ISOFORM X1"/>
    <property type="match status" value="1"/>
</dbReference>
<dbReference type="OrthoDB" id="726732at2759"/>
<comment type="similarity">
    <text evidence="1">Belongs to the glycosyl hydrolase 79 family.</text>
</comment>
<reference evidence="3 4" key="1">
    <citation type="journal article" date="2018" name="Mol. Plant">
        <title>The genome of Artemisia annua provides insight into the evolution of Asteraceae family and artemisinin biosynthesis.</title>
        <authorList>
            <person name="Shen Q."/>
            <person name="Zhang L."/>
            <person name="Liao Z."/>
            <person name="Wang S."/>
            <person name="Yan T."/>
            <person name="Shi P."/>
            <person name="Liu M."/>
            <person name="Fu X."/>
            <person name="Pan Q."/>
            <person name="Wang Y."/>
            <person name="Lv Z."/>
            <person name="Lu X."/>
            <person name="Zhang F."/>
            <person name="Jiang W."/>
            <person name="Ma Y."/>
            <person name="Chen M."/>
            <person name="Hao X."/>
            <person name="Li L."/>
            <person name="Tang Y."/>
            <person name="Lv G."/>
            <person name="Zhou Y."/>
            <person name="Sun X."/>
            <person name="Brodelius P.E."/>
            <person name="Rose J.K.C."/>
            <person name="Tang K."/>
        </authorList>
    </citation>
    <scope>NUCLEOTIDE SEQUENCE [LARGE SCALE GENOMIC DNA]</scope>
    <source>
        <strain evidence="4">cv. Huhao1</strain>
        <tissue evidence="3">Leaf</tissue>
    </source>
</reference>
<dbReference type="EMBL" id="PKPP01000362">
    <property type="protein sequence ID" value="PWA93736.1"/>
    <property type="molecule type" value="Genomic_DNA"/>
</dbReference>
<dbReference type="STRING" id="35608.A0A2U1Q6V0"/>
<keyword evidence="2" id="KW-0472">Membrane</keyword>
<evidence type="ECO:0000256" key="1">
    <source>
        <dbReference type="ARBA" id="ARBA00009800"/>
    </source>
</evidence>
<name>A0A2U1Q6V0_ARTAN</name>
<dbReference type="Pfam" id="PF03662">
    <property type="entry name" value="Glyco_hydro_79n"/>
    <property type="match status" value="3"/>
</dbReference>
<dbReference type="GO" id="GO:0016020">
    <property type="term" value="C:membrane"/>
    <property type="evidence" value="ECO:0007669"/>
    <property type="project" value="InterPro"/>
</dbReference>
<comment type="caution">
    <text evidence="3">The sequence shown here is derived from an EMBL/GenBank/DDBJ whole genome shotgun (WGS) entry which is preliminary data.</text>
</comment>
<evidence type="ECO:0000313" key="3">
    <source>
        <dbReference type="EMBL" id="PWA93736.1"/>
    </source>
</evidence>
<protein>
    <submittedName>
        <fullName evidence="3">Glycoside hydrolase, family 79</fullName>
    </submittedName>
</protein>
<keyword evidence="3" id="KW-0378">Hydrolase</keyword>
<proteinExistence type="inferred from homology"/>
<gene>
    <name evidence="3" type="ORF">CTI12_AA068090</name>
</gene>